<feature type="chain" id="PRO_5017223860" evidence="1">
    <location>
        <begin position="27"/>
        <end position="279"/>
    </location>
</feature>
<dbReference type="EMBL" id="QWET01000011">
    <property type="protein sequence ID" value="RIH64338.1"/>
    <property type="molecule type" value="Genomic_DNA"/>
</dbReference>
<proteinExistence type="predicted"/>
<evidence type="ECO:0000259" key="2">
    <source>
        <dbReference type="SMART" id="SM00014"/>
    </source>
</evidence>
<evidence type="ECO:0000313" key="4">
    <source>
        <dbReference type="Proteomes" id="UP000266441"/>
    </source>
</evidence>
<gene>
    <name evidence="3" type="ORF">D1164_14695</name>
</gene>
<feature type="signal peptide" evidence="1">
    <location>
        <begin position="1"/>
        <end position="26"/>
    </location>
</feature>
<dbReference type="AlphaFoldDB" id="A0A399CZI0"/>
<reference evidence="3 4" key="1">
    <citation type="journal article" date="2015" name="Int. J. Syst. Evol. Microbiol.">
        <title>Mariniphaga sediminis sp. nov., isolated from coastal sediment.</title>
        <authorList>
            <person name="Wang F.Q."/>
            <person name="Shen Q.Y."/>
            <person name="Chen G.J."/>
            <person name="Du Z.J."/>
        </authorList>
    </citation>
    <scope>NUCLEOTIDE SEQUENCE [LARGE SCALE GENOMIC DNA]</scope>
    <source>
        <strain evidence="3 4">SY21</strain>
    </source>
</reference>
<dbReference type="InterPro" id="IPR036938">
    <property type="entry name" value="PAP2/HPO_sf"/>
</dbReference>
<dbReference type="Pfam" id="PF01569">
    <property type="entry name" value="PAP2"/>
    <property type="match status" value="1"/>
</dbReference>
<dbReference type="CDD" id="cd03394">
    <property type="entry name" value="PAP2_like_5"/>
    <property type="match status" value="1"/>
</dbReference>
<dbReference type="OrthoDB" id="9773582at2"/>
<name>A0A399CZI0_9BACT</name>
<accession>A0A399CZI0</accession>
<evidence type="ECO:0000256" key="1">
    <source>
        <dbReference type="SAM" id="SignalP"/>
    </source>
</evidence>
<dbReference type="InterPro" id="IPR000326">
    <property type="entry name" value="PAP2/HPO"/>
</dbReference>
<keyword evidence="4" id="KW-1185">Reference proteome</keyword>
<dbReference type="Proteomes" id="UP000266441">
    <property type="component" value="Unassembled WGS sequence"/>
</dbReference>
<feature type="domain" description="Phosphatidic acid phosphatase type 2/haloperoxidase" evidence="2">
    <location>
        <begin position="145"/>
        <end position="245"/>
    </location>
</feature>
<sequence length="279" mass="31779">MCVSMKIKKTVCPFVLLFFTLFTTFAGQSDLKKNELKESSSQTLRLKQDINFRYSFHNDSIHRLNFRYPDGKKGIKPWIAPTLLISGGTALHFMDGARKNVRDFMRENFAYHGQIDDYAQYAPLAAVYALNALGIDGKNNFGNRTALVVKSFLLNGLITDRLKYWVNEKRPNGGIHSFPSGHTSKAFTLAHFMHKEYGELSPWYSVGAYACATTVGIMRVAKNAHWVSDVFMGAGIGILSTELVYLTHQYKWDNEHLKRFDIFPFQFGNQKGVTLVYNF</sequence>
<dbReference type="SUPFAM" id="SSF48317">
    <property type="entry name" value="Acid phosphatase/Vanadium-dependent haloperoxidase"/>
    <property type="match status" value="1"/>
</dbReference>
<dbReference type="Gene3D" id="1.20.144.10">
    <property type="entry name" value="Phosphatidic acid phosphatase type 2/haloperoxidase"/>
    <property type="match status" value="1"/>
</dbReference>
<keyword evidence="1" id="KW-0732">Signal</keyword>
<comment type="caution">
    <text evidence="3">The sequence shown here is derived from an EMBL/GenBank/DDBJ whole genome shotgun (WGS) entry which is preliminary data.</text>
</comment>
<dbReference type="SMART" id="SM00014">
    <property type="entry name" value="acidPPc"/>
    <property type="match status" value="1"/>
</dbReference>
<protein>
    <submittedName>
        <fullName evidence="3">PAP2 family protein</fullName>
    </submittedName>
</protein>
<organism evidence="3 4">
    <name type="scientific">Mariniphaga sediminis</name>
    <dbReference type="NCBI Taxonomy" id="1628158"/>
    <lineage>
        <taxon>Bacteria</taxon>
        <taxon>Pseudomonadati</taxon>
        <taxon>Bacteroidota</taxon>
        <taxon>Bacteroidia</taxon>
        <taxon>Marinilabiliales</taxon>
        <taxon>Prolixibacteraceae</taxon>
        <taxon>Mariniphaga</taxon>
    </lineage>
</organism>
<evidence type="ECO:0000313" key="3">
    <source>
        <dbReference type="EMBL" id="RIH64338.1"/>
    </source>
</evidence>